<organism evidence="2 3">
    <name type="scientific">Medicago truncatula</name>
    <name type="common">Barrel medic</name>
    <name type="synonym">Medicago tribuloides</name>
    <dbReference type="NCBI Taxonomy" id="3880"/>
    <lineage>
        <taxon>Eukaryota</taxon>
        <taxon>Viridiplantae</taxon>
        <taxon>Streptophyta</taxon>
        <taxon>Embryophyta</taxon>
        <taxon>Tracheophyta</taxon>
        <taxon>Spermatophyta</taxon>
        <taxon>Magnoliopsida</taxon>
        <taxon>eudicotyledons</taxon>
        <taxon>Gunneridae</taxon>
        <taxon>Pentapetalae</taxon>
        <taxon>rosids</taxon>
        <taxon>fabids</taxon>
        <taxon>Fabales</taxon>
        <taxon>Fabaceae</taxon>
        <taxon>Papilionoideae</taxon>
        <taxon>50 kb inversion clade</taxon>
        <taxon>NPAAA clade</taxon>
        <taxon>Hologalegina</taxon>
        <taxon>IRL clade</taxon>
        <taxon>Trifolieae</taxon>
        <taxon>Medicago</taxon>
    </lineage>
</organism>
<keyword evidence="1" id="KW-0472">Membrane</keyword>
<reference evidence="3" key="1">
    <citation type="journal article" date="2018" name="Nat. Plants">
        <title>Whole-genome landscape of Medicago truncatula symbiotic genes.</title>
        <authorList>
            <person name="Pecrix Y."/>
            <person name="Staton S.E."/>
            <person name="Sallet E."/>
            <person name="Lelandais-Briere C."/>
            <person name="Moreau S."/>
            <person name="Carrere S."/>
            <person name="Blein T."/>
            <person name="Jardinaud M.F."/>
            <person name="Latrasse D."/>
            <person name="Zouine M."/>
            <person name="Zahm M."/>
            <person name="Kreplak J."/>
            <person name="Mayjonade B."/>
            <person name="Satge C."/>
            <person name="Perez M."/>
            <person name="Cauet S."/>
            <person name="Marande W."/>
            <person name="Chantry-Darmon C."/>
            <person name="Lopez-Roques C."/>
            <person name="Bouchez O."/>
            <person name="Berard A."/>
            <person name="Debelle F."/>
            <person name="Munos S."/>
            <person name="Bendahmane A."/>
            <person name="Berges H."/>
            <person name="Niebel A."/>
            <person name="Buitink J."/>
            <person name="Frugier F."/>
            <person name="Benhamed M."/>
            <person name="Crespi M."/>
            <person name="Gouzy J."/>
            <person name="Gamas P."/>
        </authorList>
    </citation>
    <scope>NUCLEOTIDE SEQUENCE [LARGE SCALE GENOMIC DNA]</scope>
    <source>
        <strain evidence="3">cv. Jemalong A17</strain>
    </source>
</reference>
<evidence type="ECO:0000313" key="3">
    <source>
        <dbReference type="Proteomes" id="UP000265566"/>
    </source>
</evidence>
<keyword evidence="1" id="KW-1133">Transmembrane helix</keyword>
<sequence>MLQLVLLYKREEFSYLLKNSKEMGYLHVTVGFNAMQFVLFCSMEWILVSMRKWLQRFMDWIFGKVEYRGEVYPYIGYVLWEAQEIQYERRQSLAPVLRSR</sequence>
<keyword evidence="1" id="KW-0812">Transmembrane</keyword>
<feature type="transmembrane region" description="Helical" evidence="1">
    <location>
        <begin position="25"/>
        <end position="48"/>
    </location>
</feature>
<evidence type="ECO:0000313" key="2">
    <source>
        <dbReference type="EMBL" id="RHN60255.1"/>
    </source>
</evidence>
<comment type="caution">
    <text evidence="2">The sequence shown here is derived from an EMBL/GenBank/DDBJ whole genome shotgun (WGS) entry which is preliminary data.</text>
</comment>
<protein>
    <recommendedName>
        <fullName evidence="4">Transmembrane protein</fullName>
    </recommendedName>
</protein>
<accession>A0A396I9C7</accession>
<dbReference type="Gramene" id="rna22529">
    <property type="protein sequence ID" value="RHN60255.1"/>
    <property type="gene ID" value="gene22529"/>
</dbReference>
<name>A0A396I9C7_MEDTR</name>
<evidence type="ECO:0000256" key="1">
    <source>
        <dbReference type="SAM" id="Phobius"/>
    </source>
</evidence>
<dbReference type="EMBL" id="PSQE01000004">
    <property type="protein sequence ID" value="RHN60255.1"/>
    <property type="molecule type" value="Genomic_DNA"/>
</dbReference>
<evidence type="ECO:0008006" key="4">
    <source>
        <dbReference type="Google" id="ProtNLM"/>
    </source>
</evidence>
<proteinExistence type="predicted"/>
<dbReference type="Proteomes" id="UP000265566">
    <property type="component" value="Chromosome 4"/>
</dbReference>
<dbReference type="AlphaFoldDB" id="A0A396I9C7"/>
<gene>
    <name evidence="2" type="ORF">MtrunA17_Chr4g0023681</name>
</gene>